<accession>A0A0D6B8V1</accession>
<comment type="catalytic activity">
    <reaction evidence="6">
        <text>guanosine(527) in 16S rRNA + S-adenosyl-L-methionine = N(7)-methylguanosine(527) in 16S rRNA + S-adenosyl-L-homocysteine</text>
        <dbReference type="Rhea" id="RHEA:42732"/>
        <dbReference type="Rhea" id="RHEA-COMP:10209"/>
        <dbReference type="Rhea" id="RHEA-COMP:10210"/>
        <dbReference type="ChEBI" id="CHEBI:57856"/>
        <dbReference type="ChEBI" id="CHEBI:59789"/>
        <dbReference type="ChEBI" id="CHEBI:74269"/>
        <dbReference type="ChEBI" id="CHEBI:74480"/>
        <dbReference type="EC" id="2.1.1.170"/>
    </reaction>
</comment>
<dbReference type="InterPro" id="IPR029063">
    <property type="entry name" value="SAM-dependent_MTases_sf"/>
</dbReference>
<dbReference type="Gene3D" id="3.40.50.150">
    <property type="entry name" value="Vaccinia Virus protein VP39"/>
    <property type="match status" value="1"/>
</dbReference>
<dbReference type="PANTHER" id="PTHR31760">
    <property type="entry name" value="S-ADENOSYL-L-METHIONINE-DEPENDENT METHYLTRANSFERASES SUPERFAMILY PROTEIN"/>
    <property type="match status" value="1"/>
</dbReference>
<reference evidence="7 8" key="1">
    <citation type="submission" date="2015-02" db="EMBL/GenBank/DDBJ databases">
        <title>Genome sequene of Rhodovulum sulfidophilum DSM 2351.</title>
        <authorList>
            <person name="Nagao N."/>
        </authorList>
    </citation>
    <scope>NUCLEOTIDE SEQUENCE [LARGE SCALE GENOMIC DNA]</scope>
    <source>
        <strain evidence="7 8">DSM 2351</strain>
    </source>
</reference>
<dbReference type="Proteomes" id="UP000064912">
    <property type="component" value="Chromosome"/>
</dbReference>
<feature type="binding site" evidence="6">
    <location>
        <position position="75"/>
    </location>
    <ligand>
        <name>S-adenosyl-L-methionine</name>
        <dbReference type="ChEBI" id="CHEBI:59789"/>
    </ligand>
</feature>
<dbReference type="EC" id="2.1.1.170" evidence="6"/>
<organism evidence="7 8">
    <name type="scientific">Rhodovulum sulfidophilum</name>
    <name type="common">Rhodobacter sulfidophilus</name>
    <dbReference type="NCBI Taxonomy" id="35806"/>
    <lineage>
        <taxon>Bacteria</taxon>
        <taxon>Pseudomonadati</taxon>
        <taxon>Pseudomonadota</taxon>
        <taxon>Alphaproteobacteria</taxon>
        <taxon>Rhodobacterales</taxon>
        <taxon>Paracoccaceae</taxon>
        <taxon>Rhodovulum</taxon>
    </lineage>
</organism>
<keyword evidence="5 6" id="KW-0949">S-adenosyl-L-methionine</keyword>
<evidence type="ECO:0000256" key="6">
    <source>
        <dbReference type="HAMAP-Rule" id="MF_00074"/>
    </source>
</evidence>
<comment type="caution">
    <text evidence="6">Lacks conserved residue(s) required for the propagation of feature annotation.</text>
</comment>
<evidence type="ECO:0000256" key="2">
    <source>
        <dbReference type="ARBA" id="ARBA00022552"/>
    </source>
</evidence>
<comment type="function">
    <text evidence="6">Specifically methylates the N7 position of guanine in position 527 of 16S rRNA.</text>
</comment>
<dbReference type="InterPro" id="IPR003682">
    <property type="entry name" value="rRNA_ssu_MeTfrase_G"/>
</dbReference>
<feature type="binding site" evidence="6">
    <location>
        <position position="70"/>
    </location>
    <ligand>
        <name>S-adenosyl-L-methionine</name>
        <dbReference type="ChEBI" id="CHEBI:59789"/>
    </ligand>
</feature>
<evidence type="ECO:0000313" key="7">
    <source>
        <dbReference type="EMBL" id="BAQ71164.1"/>
    </source>
</evidence>
<evidence type="ECO:0000256" key="1">
    <source>
        <dbReference type="ARBA" id="ARBA00022490"/>
    </source>
</evidence>
<dbReference type="SUPFAM" id="SSF53335">
    <property type="entry name" value="S-adenosyl-L-methionine-dependent methyltransferases"/>
    <property type="match status" value="1"/>
</dbReference>
<dbReference type="GO" id="GO:0005829">
    <property type="term" value="C:cytosol"/>
    <property type="evidence" value="ECO:0007669"/>
    <property type="project" value="TreeGrafter"/>
</dbReference>
<comment type="similarity">
    <text evidence="6">Belongs to the methyltransferase superfamily. RNA methyltransferase RsmG family.</text>
</comment>
<dbReference type="CDD" id="cd02440">
    <property type="entry name" value="AdoMet_MTases"/>
    <property type="match status" value="1"/>
</dbReference>
<dbReference type="GO" id="GO:0070043">
    <property type="term" value="F:rRNA (guanine-N7-)-methyltransferase activity"/>
    <property type="evidence" value="ECO:0007669"/>
    <property type="project" value="UniProtKB-UniRule"/>
</dbReference>
<name>A0A0D6B8V1_RHOSU</name>
<keyword evidence="1 6" id="KW-0963">Cytoplasm</keyword>
<feature type="binding site" evidence="6">
    <location>
        <begin position="125"/>
        <end position="126"/>
    </location>
    <ligand>
        <name>S-adenosyl-L-methionine</name>
        <dbReference type="ChEBI" id="CHEBI:59789"/>
    </ligand>
</feature>
<dbReference type="EMBL" id="AP014800">
    <property type="protein sequence ID" value="BAQ71164.1"/>
    <property type="molecule type" value="Genomic_DNA"/>
</dbReference>
<evidence type="ECO:0000256" key="3">
    <source>
        <dbReference type="ARBA" id="ARBA00022603"/>
    </source>
</evidence>
<sequence>MTIAAGEFPDVSRETSERLASYAALLRKWNPAINLVSRATLDELETRHFADSAQLFDLAPAEARHWVDLGSGGGFPGLVIAIIAEEHAPDLRVTLIESDQRKATFLRTVARELGLRRVEVIDARIEAADPQEADVLSARALAPLDRLLGFAERHLAFGGVALFPKGARYADEVNRALASWRFEVQNHPSKTDPQAVVLKLGGIARV</sequence>
<proteinExistence type="inferred from homology"/>
<feature type="binding site" evidence="6">
    <location>
        <position position="139"/>
    </location>
    <ligand>
        <name>S-adenosyl-L-methionine</name>
        <dbReference type="ChEBI" id="CHEBI:59789"/>
    </ligand>
</feature>
<evidence type="ECO:0000313" key="8">
    <source>
        <dbReference type="Proteomes" id="UP000064912"/>
    </source>
</evidence>
<dbReference type="AlphaFoldDB" id="A0A0D6B8V1"/>
<dbReference type="KEGG" id="rsu:NHU_04041"/>
<evidence type="ECO:0000256" key="5">
    <source>
        <dbReference type="ARBA" id="ARBA00022691"/>
    </source>
</evidence>
<dbReference type="Pfam" id="PF02527">
    <property type="entry name" value="GidB"/>
    <property type="match status" value="1"/>
</dbReference>
<keyword evidence="4 6" id="KW-0808">Transferase</keyword>
<protein>
    <recommendedName>
        <fullName evidence="6">Ribosomal RNA small subunit methyltransferase G</fullName>
        <ecNumber evidence="6">2.1.1.170</ecNumber>
    </recommendedName>
    <alternativeName>
        <fullName evidence="6">16S rRNA 7-methylguanosine methyltransferase</fullName>
        <shortName evidence="6">16S rRNA m7G methyltransferase</shortName>
    </alternativeName>
</protein>
<dbReference type="PATRIC" id="fig|35806.4.peg.4143"/>
<dbReference type="NCBIfam" id="TIGR00138">
    <property type="entry name" value="rsmG_gidB"/>
    <property type="match status" value="1"/>
</dbReference>
<dbReference type="PANTHER" id="PTHR31760:SF0">
    <property type="entry name" value="S-ADENOSYL-L-METHIONINE-DEPENDENT METHYLTRANSFERASES SUPERFAMILY PROTEIN"/>
    <property type="match status" value="1"/>
</dbReference>
<dbReference type="PIRSF" id="PIRSF003078">
    <property type="entry name" value="GidB"/>
    <property type="match status" value="1"/>
</dbReference>
<comment type="subcellular location">
    <subcellularLocation>
        <location evidence="6">Cytoplasm</location>
    </subcellularLocation>
</comment>
<keyword evidence="2 6" id="KW-0698">rRNA processing</keyword>
<evidence type="ECO:0000256" key="4">
    <source>
        <dbReference type="ARBA" id="ARBA00022679"/>
    </source>
</evidence>
<keyword evidence="3 6" id="KW-0489">Methyltransferase</keyword>
<gene>
    <name evidence="6 7" type="primary">rsmG</name>
    <name evidence="7" type="ORF">NHU_04041</name>
</gene>
<dbReference type="HAMAP" id="MF_00074">
    <property type="entry name" value="16SrRNA_methyltr_G"/>
    <property type="match status" value="1"/>
</dbReference>